<proteinExistence type="predicted"/>
<dbReference type="AlphaFoldDB" id="A0AAF0F313"/>
<dbReference type="Proteomes" id="UP001214628">
    <property type="component" value="Chromosome 1"/>
</dbReference>
<organism evidence="1 2">
    <name type="scientific">Malassezia psittaci</name>
    <dbReference type="NCBI Taxonomy" id="1821823"/>
    <lineage>
        <taxon>Eukaryota</taxon>
        <taxon>Fungi</taxon>
        <taxon>Dikarya</taxon>
        <taxon>Basidiomycota</taxon>
        <taxon>Ustilaginomycotina</taxon>
        <taxon>Malasseziomycetes</taxon>
        <taxon>Malasseziales</taxon>
        <taxon>Malasseziaceae</taxon>
        <taxon>Malassezia</taxon>
    </lineage>
</organism>
<dbReference type="InterPro" id="IPR036081">
    <property type="entry name" value="Translin_sf"/>
</dbReference>
<dbReference type="InterPro" id="IPR016069">
    <property type="entry name" value="Translin_C"/>
</dbReference>
<accession>A0AAF0F313</accession>
<reference evidence="1" key="1">
    <citation type="submission" date="2023-02" db="EMBL/GenBank/DDBJ databases">
        <title>Mating type loci evolution in Malassezia.</title>
        <authorList>
            <person name="Coelho M.A."/>
        </authorList>
    </citation>
    <scope>NUCLEOTIDE SEQUENCE</scope>
    <source>
        <strain evidence="1">CBS 14136</strain>
    </source>
</reference>
<keyword evidence="2" id="KW-1185">Reference proteome</keyword>
<dbReference type="GO" id="GO:0043565">
    <property type="term" value="F:sequence-specific DNA binding"/>
    <property type="evidence" value="ECO:0007669"/>
    <property type="project" value="InterPro"/>
</dbReference>
<evidence type="ECO:0000313" key="2">
    <source>
        <dbReference type="Proteomes" id="UP001214628"/>
    </source>
</evidence>
<dbReference type="EMBL" id="CP118375">
    <property type="protein sequence ID" value="WFD41688.1"/>
    <property type="molecule type" value="Genomic_DNA"/>
</dbReference>
<protein>
    <submittedName>
        <fullName evidence="1">Uncharacterized protein</fullName>
    </submittedName>
</protein>
<name>A0AAF0F313_9BASI</name>
<sequence length="118" mass="13472">MQDVAMEAFTSFRDEIDAFVSDETDLERKKGEAHQNLARCDLPIEEGATAERILYLALEPLAPYNPDIRKKQQVSNTSLRKVEDTAYTMQVRSSEYSDPAMMQELVRRALQSNDIVES</sequence>
<dbReference type="SUPFAM" id="SSF74784">
    <property type="entry name" value="Translin"/>
    <property type="match status" value="1"/>
</dbReference>
<gene>
    <name evidence="1" type="ORF">MPSI1_000322</name>
</gene>
<evidence type="ECO:0000313" key="1">
    <source>
        <dbReference type="EMBL" id="WFD41688.1"/>
    </source>
</evidence>
<dbReference type="Gene3D" id="1.20.58.200">
    <property type="entry name" value="Translin, domain 2"/>
    <property type="match status" value="1"/>
</dbReference>